<protein>
    <recommendedName>
        <fullName evidence="3">Ubiquitin-conjugating enzyme E2 2</fullName>
    </recommendedName>
    <alternativeName>
        <fullName evidence="5">E2 ubiquitin-conjugating enzyme 2</fullName>
    </alternativeName>
    <alternativeName>
        <fullName evidence="6">Ubiquitin carrier protein UBC2</fullName>
    </alternativeName>
    <alternativeName>
        <fullName evidence="4">Ubiquitin-protein ligase UBC2</fullName>
    </alternativeName>
</protein>
<dbReference type="SUPFAM" id="SSF54495">
    <property type="entry name" value="UBC-like"/>
    <property type="match status" value="1"/>
</dbReference>
<dbReference type="PROSITE" id="PS50127">
    <property type="entry name" value="UBC_2"/>
    <property type="match status" value="1"/>
</dbReference>
<feature type="domain" description="UBC core" evidence="10">
    <location>
        <begin position="5"/>
        <end position="162"/>
    </location>
</feature>
<keyword evidence="12" id="KW-1185">Reference proteome</keyword>
<evidence type="ECO:0000259" key="10">
    <source>
        <dbReference type="PROSITE" id="PS50127"/>
    </source>
</evidence>
<dbReference type="OrthoDB" id="10069349at2759"/>
<keyword evidence="2 8" id="KW-0833">Ubl conjugation pathway</keyword>
<keyword evidence="8" id="KW-0547">Nucleotide-binding</keyword>
<dbReference type="GO" id="GO:0005524">
    <property type="term" value="F:ATP binding"/>
    <property type="evidence" value="ECO:0007669"/>
    <property type="project" value="UniProtKB-UniRule"/>
</dbReference>
<sequence>MATSASRRRLAKDHAELHSSLPPDYFFPTPLTTSTYSLSTSADLTNLTIHLLGPASTPFSSGIFTLTLTLPPSYPTNPPTARFHTKIFHPNVDERTGDVCVDTLKRDWTPQTTLKDVLLTIRCLLIYPNPESSLNETAGKMLREDYGGFERHAKLMTDVHANVPKALKELVEEVRTRNEEIGSISPKDKGKKKDDLKPRSSSPKPSKTADFAEPAESSSKPKKKKSVEFKEPPVEPLTNSGKENAYASSSSSSSSTPTITVTATTRPPTPSTKPASSSLGKRPISDLRDNLPATESRKAVKLTRDALASKLAETRLADSVLGSSSSLPGTLRIGERDLLDETEETSRKYEGVDVIERPKRKDSLQVARPVVRRAVSAAERKQKVEKARLKRF</sequence>
<dbReference type="SMART" id="SM00212">
    <property type="entry name" value="UBCc"/>
    <property type="match status" value="1"/>
</dbReference>
<feature type="active site" description="Glycyl thioester intermediate" evidence="7">
    <location>
        <position position="100"/>
    </location>
</feature>
<feature type="compositionally biased region" description="Basic and acidic residues" evidence="9">
    <location>
        <begin position="176"/>
        <end position="198"/>
    </location>
</feature>
<dbReference type="Gene3D" id="3.10.110.10">
    <property type="entry name" value="Ubiquitin Conjugating Enzyme"/>
    <property type="match status" value="1"/>
</dbReference>
<evidence type="ECO:0000256" key="2">
    <source>
        <dbReference type="ARBA" id="ARBA00022786"/>
    </source>
</evidence>
<evidence type="ECO:0000256" key="1">
    <source>
        <dbReference type="ARBA" id="ARBA00022679"/>
    </source>
</evidence>
<dbReference type="PROSITE" id="PS00183">
    <property type="entry name" value="UBC_1"/>
    <property type="match status" value="1"/>
</dbReference>
<evidence type="ECO:0000256" key="8">
    <source>
        <dbReference type="RuleBase" id="RU362109"/>
    </source>
</evidence>
<feature type="compositionally biased region" description="Low complexity" evidence="9">
    <location>
        <begin position="247"/>
        <end position="278"/>
    </location>
</feature>
<dbReference type="STRING" id="1160509.A0A3N4IFG6"/>
<dbReference type="PANTHER" id="PTHR24067">
    <property type="entry name" value="UBIQUITIN-CONJUGATING ENZYME E2"/>
    <property type="match status" value="1"/>
</dbReference>
<dbReference type="Pfam" id="PF00179">
    <property type="entry name" value="UQ_con"/>
    <property type="match status" value="1"/>
</dbReference>
<dbReference type="InterPro" id="IPR016135">
    <property type="entry name" value="UBQ-conjugating_enzyme/RWD"/>
</dbReference>
<evidence type="ECO:0000256" key="3">
    <source>
        <dbReference type="ARBA" id="ARBA00039884"/>
    </source>
</evidence>
<dbReference type="EMBL" id="ML119659">
    <property type="protein sequence ID" value="RPA84346.1"/>
    <property type="molecule type" value="Genomic_DNA"/>
</dbReference>
<keyword evidence="1" id="KW-0808">Transferase</keyword>
<reference evidence="11 12" key="1">
    <citation type="journal article" date="2018" name="Nat. Ecol. Evol.">
        <title>Pezizomycetes genomes reveal the molecular basis of ectomycorrhizal truffle lifestyle.</title>
        <authorList>
            <person name="Murat C."/>
            <person name="Payen T."/>
            <person name="Noel B."/>
            <person name="Kuo A."/>
            <person name="Morin E."/>
            <person name="Chen J."/>
            <person name="Kohler A."/>
            <person name="Krizsan K."/>
            <person name="Balestrini R."/>
            <person name="Da Silva C."/>
            <person name="Montanini B."/>
            <person name="Hainaut M."/>
            <person name="Levati E."/>
            <person name="Barry K.W."/>
            <person name="Belfiori B."/>
            <person name="Cichocki N."/>
            <person name="Clum A."/>
            <person name="Dockter R.B."/>
            <person name="Fauchery L."/>
            <person name="Guy J."/>
            <person name="Iotti M."/>
            <person name="Le Tacon F."/>
            <person name="Lindquist E.A."/>
            <person name="Lipzen A."/>
            <person name="Malagnac F."/>
            <person name="Mello A."/>
            <person name="Molinier V."/>
            <person name="Miyauchi S."/>
            <person name="Poulain J."/>
            <person name="Riccioni C."/>
            <person name="Rubini A."/>
            <person name="Sitrit Y."/>
            <person name="Splivallo R."/>
            <person name="Traeger S."/>
            <person name="Wang M."/>
            <person name="Zifcakova L."/>
            <person name="Wipf D."/>
            <person name="Zambonelli A."/>
            <person name="Paolocci F."/>
            <person name="Nowrousian M."/>
            <person name="Ottonello S."/>
            <person name="Baldrian P."/>
            <person name="Spatafora J.W."/>
            <person name="Henrissat B."/>
            <person name="Nagy L.G."/>
            <person name="Aury J.M."/>
            <person name="Wincker P."/>
            <person name="Grigoriev I.V."/>
            <person name="Bonfante P."/>
            <person name="Martin F.M."/>
        </authorList>
    </citation>
    <scope>NUCLEOTIDE SEQUENCE [LARGE SCALE GENOMIC DNA]</scope>
    <source>
        <strain evidence="11 12">RN42</strain>
    </source>
</reference>
<evidence type="ECO:0000256" key="9">
    <source>
        <dbReference type="SAM" id="MobiDB-lite"/>
    </source>
</evidence>
<name>A0A3N4IFG6_ASCIM</name>
<dbReference type="GO" id="GO:0016740">
    <property type="term" value="F:transferase activity"/>
    <property type="evidence" value="ECO:0007669"/>
    <property type="project" value="UniProtKB-KW"/>
</dbReference>
<dbReference type="Proteomes" id="UP000275078">
    <property type="component" value="Unassembled WGS sequence"/>
</dbReference>
<proteinExistence type="inferred from homology"/>
<feature type="compositionally biased region" description="Low complexity" evidence="9">
    <location>
        <begin position="199"/>
        <end position="218"/>
    </location>
</feature>
<dbReference type="InterPro" id="IPR023313">
    <property type="entry name" value="UBQ-conjugating_AS"/>
</dbReference>
<accession>A0A3N4IFG6</accession>
<feature type="compositionally biased region" description="Basic and acidic residues" evidence="9">
    <location>
        <begin position="283"/>
        <end position="297"/>
    </location>
</feature>
<organism evidence="11 12">
    <name type="scientific">Ascobolus immersus RN42</name>
    <dbReference type="NCBI Taxonomy" id="1160509"/>
    <lineage>
        <taxon>Eukaryota</taxon>
        <taxon>Fungi</taxon>
        <taxon>Dikarya</taxon>
        <taxon>Ascomycota</taxon>
        <taxon>Pezizomycotina</taxon>
        <taxon>Pezizomycetes</taxon>
        <taxon>Pezizales</taxon>
        <taxon>Ascobolaceae</taxon>
        <taxon>Ascobolus</taxon>
    </lineage>
</organism>
<dbReference type="AlphaFoldDB" id="A0A3N4IFG6"/>
<evidence type="ECO:0000256" key="5">
    <source>
        <dbReference type="ARBA" id="ARBA00042179"/>
    </source>
</evidence>
<evidence type="ECO:0000256" key="7">
    <source>
        <dbReference type="PROSITE-ProRule" id="PRU10133"/>
    </source>
</evidence>
<feature type="region of interest" description="Disordered" evidence="9">
    <location>
        <begin position="176"/>
        <end position="297"/>
    </location>
</feature>
<dbReference type="InterPro" id="IPR000608">
    <property type="entry name" value="UBC"/>
</dbReference>
<gene>
    <name evidence="11" type="ORF">BJ508DRAFT_412745</name>
</gene>
<evidence type="ECO:0000313" key="11">
    <source>
        <dbReference type="EMBL" id="RPA84346.1"/>
    </source>
</evidence>
<evidence type="ECO:0000256" key="4">
    <source>
        <dbReference type="ARBA" id="ARBA00041569"/>
    </source>
</evidence>
<evidence type="ECO:0000256" key="6">
    <source>
        <dbReference type="ARBA" id="ARBA00042190"/>
    </source>
</evidence>
<comment type="similarity">
    <text evidence="8">Belongs to the ubiquitin-conjugating enzyme family.</text>
</comment>
<dbReference type="CDD" id="cd23804">
    <property type="entry name" value="UBCc_UBE2S"/>
    <property type="match status" value="1"/>
</dbReference>
<dbReference type="InterPro" id="IPR050113">
    <property type="entry name" value="Ub_conjugating_enzyme"/>
</dbReference>
<evidence type="ECO:0000313" key="12">
    <source>
        <dbReference type="Proteomes" id="UP000275078"/>
    </source>
</evidence>
<keyword evidence="8" id="KW-0067">ATP-binding</keyword>